<organism evidence="6 7">
    <name type="scientific">Loa loa</name>
    <name type="common">Eye worm</name>
    <name type="synonym">Filaria loa</name>
    <dbReference type="NCBI Taxonomy" id="7209"/>
    <lineage>
        <taxon>Eukaryota</taxon>
        <taxon>Metazoa</taxon>
        <taxon>Ecdysozoa</taxon>
        <taxon>Nematoda</taxon>
        <taxon>Chromadorea</taxon>
        <taxon>Rhabditida</taxon>
        <taxon>Spirurina</taxon>
        <taxon>Spiruromorpha</taxon>
        <taxon>Filarioidea</taxon>
        <taxon>Onchocercidae</taxon>
        <taxon>Loa</taxon>
    </lineage>
</organism>
<evidence type="ECO:0000313" key="7">
    <source>
        <dbReference type="WBParaSite" id="EN70_4072"/>
    </source>
</evidence>
<dbReference type="GO" id="GO:0004722">
    <property type="term" value="F:protein serine/threonine phosphatase activity"/>
    <property type="evidence" value="ECO:0007669"/>
    <property type="project" value="InterPro"/>
</dbReference>
<dbReference type="InterPro" id="IPR001932">
    <property type="entry name" value="PPM-type_phosphatase-like_dom"/>
</dbReference>
<protein>
    <submittedName>
        <fullName evidence="7">PPM-type phosphatase domain-containing protein</fullName>
    </submittedName>
</protein>
<evidence type="ECO:0000256" key="3">
    <source>
        <dbReference type="ARBA" id="ARBA00022912"/>
    </source>
</evidence>
<dbReference type="AlphaFoldDB" id="A0A1I7VM48"/>
<sequence length="905" mass="99774">MPMTASSFSDTMFPGQHVRISVAASQGGRRYMEDRVHIECVRLPSGAVDYLYFAVYDGHGGSEASDYVRKHLLKNIQSQYGFDGSDEQMLDAIKKGFVETHLAMWKVVDDWPLTSSGYTSTAGTTASCTFIRRGKIFTGHVGDSAVILGEMDNGEIRASSLTVDHKPDNSLEVQRINSAGGMVMKKSGVTRVVWTRPVRGHVGPVRRSTPTESIAFLAVARALGDLWSYNRETKQFIVSPEPDVAAYDLNDNNLCLVLGSDGLTNVLKPQQIVDIVMHYEKSSRDKHGRLPNHSRWILRHALEGWGASRADNISVISVFFDRKVIEVNETSVLADDINLCLDRALTDFGNSTVILGPKYCKQLKTLDVDLYYSGIVDPNFTTEIAYSGPGYTRDIRRPLALVQFADVPVMPLSSLDHVSAIRRLSELFGTSGKVKVLPAGCVTGVILEGMDELYESLVDNGDDSIEAEGMCGTNSKANTDAVHLKEHCNMPSSFSSKKSLFGSLSSNPYSKTIKQRTVLRATRRKQAMYLKSVKEDGITNVGGDNSIGEDYCNNKQLSSASHRSDFQKFAASQRLSGSASALSPSLMLEALRITNQLFEHDPFARDLILAGRRPFARRRLSSSSFEPLQKKFKVSVESCTDHAYDASTRNVEKLEQDVANANKAEECAAPTTSRSRVKGRILIANARRADGTFPDTAFSSRSYGQFGIRRYVLVHKTTANGSRNRKVNAKSCNQKSFDVLKENRSNSKENIASAMKLNDDIMDVMPSDNVGDAELDGNQFDGKLSDDVLVAVLDNDVTDANDIPVLEGLSNSLPESERSPIDNLPHSDKILVANEEENLESTSVWMESETKVGSICSRRKGENTIDKQTSDPNIIEYRPLNTPSSERYALEEELRGHFAPVPSTN</sequence>
<dbReference type="Pfam" id="PF00481">
    <property type="entry name" value="PP2C"/>
    <property type="match status" value="1"/>
</dbReference>
<dbReference type="SUPFAM" id="SSF81606">
    <property type="entry name" value="PP2C-like"/>
    <property type="match status" value="1"/>
</dbReference>
<keyword evidence="3 4" id="KW-0904">Protein phosphatase</keyword>
<name>A0A1I7VM48_LOALO</name>
<comment type="similarity">
    <text evidence="4">Belongs to the PP2C family.</text>
</comment>
<dbReference type="InterPro" id="IPR015655">
    <property type="entry name" value="PP2C"/>
</dbReference>
<dbReference type="FunFam" id="3.60.40.10:FF:000060">
    <property type="entry name" value="Protein phosphatase 2c"/>
    <property type="match status" value="1"/>
</dbReference>
<feature type="domain" description="PPM-type phosphatase" evidence="5">
    <location>
        <begin position="19"/>
        <end position="320"/>
    </location>
</feature>
<dbReference type="GO" id="GO:0046872">
    <property type="term" value="F:metal ion binding"/>
    <property type="evidence" value="ECO:0007669"/>
    <property type="project" value="UniProtKB-KW"/>
</dbReference>
<keyword evidence="1" id="KW-0479">Metal-binding</keyword>
<dbReference type="PROSITE" id="PS01032">
    <property type="entry name" value="PPM_1"/>
    <property type="match status" value="1"/>
</dbReference>
<reference evidence="6" key="1">
    <citation type="submission" date="2012-04" db="EMBL/GenBank/DDBJ databases">
        <title>The Genome Sequence of Loa loa.</title>
        <authorList>
            <consortium name="The Broad Institute Genome Sequencing Platform"/>
            <consortium name="Broad Institute Genome Sequencing Center for Infectious Disease"/>
            <person name="Nutman T.B."/>
            <person name="Fink D.L."/>
            <person name="Russ C."/>
            <person name="Young S."/>
            <person name="Zeng Q."/>
            <person name="Gargeya S."/>
            <person name="Alvarado L."/>
            <person name="Berlin A."/>
            <person name="Chapman S.B."/>
            <person name="Chen Z."/>
            <person name="Freedman E."/>
            <person name="Gellesch M."/>
            <person name="Goldberg J."/>
            <person name="Griggs A."/>
            <person name="Gujja S."/>
            <person name="Heilman E.R."/>
            <person name="Heiman D."/>
            <person name="Howarth C."/>
            <person name="Mehta T."/>
            <person name="Neiman D."/>
            <person name="Pearson M."/>
            <person name="Roberts A."/>
            <person name="Saif S."/>
            <person name="Shea T."/>
            <person name="Shenoy N."/>
            <person name="Sisk P."/>
            <person name="Stolte C."/>
            <person name="Sykes S."/>
            <person name="White J."/>
            <person name="Yandava C."/>
            <person name="Haas B."/>
            <person name="Henn M.R."/>
            <person name="Nusbaum C."/>
            <person name="Birren B."/>
        </authorList>
    </citation>
    <scope>NUCLEOTIDE SEQUENCE [LARGE SCALE GENOMIC DNA]</scope>
</reference>
<dbReference type="STRING" id="7209.A0A1I7VM48"/>
<proteinExistence type="inferred from homology"/>
<dbReference type="InterPro" id="IPR036457">
    <property type="entry name" value="PPM-type-like_dom_sf"/>
</dbReference>
<keyword evidence="6" id="KW-1185">Reference proteome</keyword>
<dbReference type="PANTHER" id="PTHR47992">
    <property type="entry name" value="PROTEIN PHOSPHATASE"/>
    <property type="match status" value="1"/>
</dbReference>
<evidence type="ECO:0000313" key="6">
    <source>
        <dbReference type="Proteomes" id="UP000095285"/>
    </source>
</evidence>
<accession>A0A1I7VM48</accession>
<dbReference type="CDD" id="cd00143">
    <property type="entry name" value="PP2Cc"/>
    <property type="match status" value="1"/>
</dbReference>
<dbReference type="eggNOG" id="KOG0698">
    <property type="taxonomic scope" value="Eukaryota"/>
</dbReference>
<evidence type="ECO:0000256" key="4">
    <source>
        <dbReference type="RuleBase" id="RU003465"/>
    </source>
</evidence>
<dbReference type="Gene3D" id="3.60.40.10">
    <property type="entry name" value="PPM-type phosphatase domain"/>
    <property type="match status" value="1"/>
</dbReference>
<dbReference type="Proteomes" id="UP000095285">
    <property type="component" value="Unassembled WGS sequence"/>
</dbReference>
<evidence type="ECO:0000256" key="2">
    <source>
        <dbReference type="ARBA" id="ARBA00022801"/>
    </source>
</evidence>
<dbReference type="InterPro" id="IPR000222">
    <property type="entry name" value="PP2C_BS"/>
</dbReference>
<evidence type="ECO:0000259" key="5">
    <source>
        <dbReference type="PROSITE" id="PS51746"/>
    </source>
</evidence>
<dbReference type="WBParaSite" id="EN70_4072">
    <property type="protein sequence ID" value="EN70_4072"/>
    <property type="gene ID" value="EN70_4072"/>
</dbReference>
<reference evidence="7" key="2">
    <citation type="submission" date="2016-11" db="UniProtKB">
        <authorList>
            <consortium name="WormBaseParasite"/>
        </authorList>
    </citation>
    <scope>IDENTIFICATION</scope>
</reference>
<evidence type="ECO:0000256" key="1">
    <source>
        <dbReference type="ARBA" id="ARBA00022723"/>
    </source>
</evidence>
<keyword evidence="2 4" id="KW-0378">Hydrolase</keyword>
<dbReference type="SMART" id="SM00332">
    <property type="entry name" value="PP2Cc"/>
    <property type="match status" value="1"/>
</dbReference>
<dbReference type="PROSITE" id="PS51746">
    <property type="entry name" value="PPM_2"/>
    <property type="match status" value="1"/>
</dbReference>